<dbReference type="STRING" id="556325.BHE16_06805"/>
<evidence type="ECO:0008006" key="11">
    <source>
        <dbReference type="Google" id="ProtNLM"/>
    </source>
</evidence>
<gene>
    <name evidence="9" type="ORF">BHE16_06805</name>
</gene>
<feature type="transmembrane region" description="Helical" evidence="8">
    <location>
        <begin position="124"/>
        <end position="148"/>
    </location>
</feature>
<keyword evidence="7 8" id="KW-0472">Membrane</keyword>
<feature type="transmembrane region" description="Helical" evidence="8">
    <location>
        <begin position="299"/>
        <end position="323"/>
    </location>
</feature>
<dbReference type="AlphaFoldDB" id="A0A1L2ZNQ1"/>
<evidence type="ECO:0000256" key="5">
    <source>
        <dbReference type="ARBA" id="ARBA00022692"/>
    </source>
</evidence>
<dbReference type="KEGG" id="nae:BHE16_06805"/>
<keyword evidence="5 8" id="KW-0812">Transmembrane</keyword>
<dbReference type="RefSeq" id="WP_071894243.1">
    <property type="nucleotide sequence ID" value="NZ_CP018135.1"/>
</dbReference>
<feature type="transmembrane region" description="Helical" evidence="8">
    <location>
        <begin position="6"/>
        <end position="26"/>
    </location>
</feature>
<protein>
    <recommendedName>
        <fullName evidence="11">Permease</fullName>
    </recommendedName>
</protein>
<dbReference type="OrthoDB" id="3435874at2"/>
<dbReference type="PANTHER" id="PTHR36838">
    <property type="entry name" value="AUXIN EFFLUX CARRIER FAMILY PROTEIN"/>
    <property type="match status" value="1"/>
</dbReference>
<feature type="transmembrane region" description="Helical" evidence="8">
    <location>
        <begin position="232"/>
        <end position="258"/>
    </location>
</feature>
<keyword evidence="3" id="KW-0813">Transport</keyword>
<evidence type="ECO:0000313" key="9">
    <source>
        <dbReference type="EMBL" id="APF40766.1"/>
    </source>
</evidence>
<dbReference type="Pfam" id="PF03547">
    <property type="entry name" value="Mem_trans"/>
    <property type="match status" value="1"/>
</dbReference>
<dbReference type="GO" id="GO:0005886">
    <property type="term" value="C:plasma membrane"/>
    <property type="evidence" value="ECO:0007669"/>
    <property type="project" value="UniProtKB-SubCell"/>
</dbReference>
<reference evidence="9 10" key="1">
    <citation type="submission" date="2016-11" db="EMBL/GenBank/DDBJ databases">
        <title>Genome sequencing of Zhihengliuella aestuarii B18 antagonistic to Plasmodiophora brassicae.</title>
        <authorList>
            <person name="Luo Y."/>
        </authorList>
    </citation>
    <scope>NUCLEOTIDE SEQUENCE [LARGE SCALE GENOMIC DNA]</scope>
    <source>
        <strain evidence="9 10">B18</strain>
    </source>
</reference>
<evidence type="ECO:0000256" key="6">
    <source>
        <dbReference type="ARBA" id="ARBA00022989"/>
    </source>
</evidence>
<organism evidence="9 10">
    <name type="scientific">Neomicrococcus aestuarii</name>
    <dbReference type="NCBI Taxonomy" id="556325"/>
    <lineage>
        <taxon>Bacteria</taxon>
        <taxon>Bacillati</taxon>
        <taxon>Actinomycetota</taxon>
        <taxon>Actinomycetes</taxon>
        <taxon>Micrococcales</taxon>
        <taxon>Micrococcaceae</taxon>
        <taxon>Neomicrococcus</taxon>
    </lineage>
</organism>
<sequence>MFLEILLKILPLFLGILVGFICSYWNRFRNAEPAISAFVFFIALPCLLFFLTAKADLSRGIPGAVLASILVGTLVYWSLIGLVFWLTNGRNLNIALSSSMGGAFGNVAYLGIPVVMGVLGPAGYLPAIIIQLVHNVIFMVGYPLIHGVMSPQGSGSKVRQFGRALRDSLLKNPIMWAVLLGFVVNFVGWPQDGPIMEFADLMSAAASPAALFAVGLGLRPSFQAIRGGQLKILPVGFATVAKLVILPAITFLALLTVGQSLFTMNGGKEWIFAILIMAGMPTAGTAFVLATAAKGDSNLVAATILGTNILAALTLPLLATLALSQ</sequence>
<feature type="transmembrane region" description="Helical" evidence="8">
    <location>
        <begin position="94"/>
        <end position="112"/>
    </location>
</feature>
<comment type="subcellular location">
    <subcellularLocation>
        <location evidence="1">Cell membrane</location>
        <topology evidence="1">Multi-pass membrane protein</topology>
    </subcellularLocation>
</comment>
<evidence type="ECO:0000256" key="2">
    <source>
        <dbReference type="ARBA" id="ARBA00010145"/>
    </source>
</evidence>
<evidence type="ECO:0000256" key="8">
    <source>
        <dbReference type="SAM" id="Phobius"/>
    </source>
</evidence>
<dbReference type="Gene3D" id="1.20.1530.20">
    <property type="match status" value="1"/>
</dbReference>
<evidence type="ECO:0000256" key="7">
    <source>
        <dbReference type="ARBA" id="ARBA00023136"/>
    </source>
</evidence>
<dbReference type="PANTHER" id="PTHR36838:SF3">
    <property type="entry name" value="TRANSPORTER AUXIN EFFLUX CARRIER EC FAMILY"/>
    <property type="match status" value="1"/>
</dbReference>
<evidence type="ECO:0000256" key="3">
    <source>
        <dbReference type="ARBA" id="ARBA00022448"/>
    </source>
</evidence>
<evidence type="ECO:0000256" key="4">
    <source>
        <dbReference type="ARBA" id="ARBA00022475"/>
    </source>
</evidence>
<evidence type="ECO:0000256" key="1">
    <source>
        <dbReference type="ARBA" id="ARBA00004651"/>
    </source>
</evidence>
<dbReference type="GO" id="GO:0055085">
    <property type="term" value="P:transmembrane transport"/>
    <property type="evidence" value="ECO:0007669"/>
    <property type="project" value="InterPro"/>
</dbReference>
<evidence type="ECO:0000313" key="10">
    <source>
        <dbReference type="Proteomes" id="UP000183530"/>
    </source>
</evidence>
<dbReference type="Proteomes" id="UP000183530">
    <property type="component" value="Chromosome"/>
</dbReference>
<feature type="transmembrane region" description="Helical" evidence="8">
    <location>
        <begin position="270"/>
        <end position="292"/>
    </location>
</feature>
<dbReference type="EMBL" id="CP018135">
    <property type="protein sequence ID" value="APF40766.1"/>
    <property type="molecule type" value="Genomic_DNA"/>
</dbReference>
<feature type="transmembrane region" description="Helical" evidence="8">
    <location>
        <begin position="65"/>
        <end position="87"/>
    </location>
</feature>
<keyword evidence="6 8" id="KW-1133">Transmembrane helix</keyword>
<comment type="similarity">
    <text evidence="2">Belongs to the auxin efflux carrier (TC 2.A.69) family.</text>
</comment>
<keyword evidence="10" id="KW-1185">Reference proteome</keyword>
<feature type="transmembrane region" description="Helical" evidence="8">
    <location>
        <begin position="33"/>
        <end position="53"/>
    </location>
</feature>
<feature type="transmembrane region" description="Helical" evidence="8">
    <location>
        <begin position="201"/>
        <end position="220"/>
    </location>
</feature>
<keyword evidence="4" id="KW-1003">Cell membrane</keyword>
<name>A0A1L2ZNQ1_9MICC</name>
<dbReference type="InterPro" id="IPR038770">
    <property type="entry name" value="Na+/solute_symporter_sf"/>
</dbReference>
<accession>A0A1L2ZNQ1</accession>
<proteinExistence type="inferred from homology"/>
<dbReference type="InterPro" id="IPR004776">
    <property type="entry name" value="Mem_transp_PIN-like"/>
</dbReference>
<feature type="transmembrane region" description="Helical" evidence="8">
    <location>
        <begin position="169"/>
        <end position="189"/>
    </location>
</feature>